<evidence type="ECO:0000313" key="1">
    <source>
        <dbReference type="EMBL" id="MBX38438.1"/>
    </source>
</evidence>
<protein>
    <submittedName>
        <fullName evidence="1">Uncharacterized protein</fullName>
    </submittedName>
</protein>
<accession>A0A2P2N7H2</accession>
<dbReference type="EMBL" id="GGEC01057954">
    <property type="protein sequence ID" value="MBX38438.1"/>
    <property type="molecule type" value="Transcribed_RNA"/>
</dbReference>
<reference evidence="1" key="1">
    <citation type="submission" date="2018-02" db="EMBL/GenBank/DDBJ databases">
        <title>Rhizophora mucronata_Transcriptome.</title>
        <authorList>
            <person name="Meera S.P."/>
            <person name="Sreeshan A."/>
            <person name="Augustine A."/>
        </authorList>
    </citation>
    <scope>NUCLEOTIDE SEQUENCE</scope>
    <source>
        <tissue evidence="1">Leaf</tissue>
    </source>
</reference>
<dbReference type="AlphaFoldDB" id="A0A2P2N7H2"/>
<name>A0A2P2N7H2_RHIMU</name>
<proteinExistence type="predicted"/>
<organism evidence="1">
    <name type="scientific">Rhizophora mucronata</name>
    <name type="common">Asiatic mangrove</name>
    <dbReference type="NCBI Taxonomy" id="61149"/>
    <lineage>
        <taxon>Eukaryota</taxon>
        <taxon>Viridiplantae</taxon>
        <taxon>Streptophyta</taxon>
        <taxon>Embryophyta</taxon>
        <taxon>Tracheophyta</taxon>
        <taxon>Spermatophyta</taxon>
        <taxon>Magnoliopsida</taxon>
        <taxon>eudicotyledons</taxon>
        <taxon>Gunneridae</taxon>
        <taxon>Pentapetalae</taxon>
        <taxon>rosids</taxon>
        <taxon>fabids</taxon>
        <taxon>Malpighiales</taxon>
        <taxon>Rhizophoraceae</taxon>
        <taxon>Rhizophora</taxon>
    </lineage>
</organism>
<sequence length="36" mass="4139">MQKAKAATVLESRIMAMEISDFFCSQHTELPNREKP</sequence>